<sequence length="83" mass="9481">MQSDDEKRVAMAERLVQLDAMMDQMTEEQRRKLKPMRDTLQRLHDLMLPGAALPSTVAESQQLIDDMVSVRALMTLAKAKPQQ</sequence>
<keyword evidence="2" id="KW-1185">Reference proteome</keyword>
<organism evidence="1 2">
    <name type="scientific">Medusavirus stheno T3</name>
    <dbReference type="NCBI Taxonomy" id="3069717"/>
    <lineage>
        <taxon>Viruses</taxon>
        <taxon>Varidnaviria</taxon>
        <taxon>Bamfordvirae</taxon>
        <taxon>Nucleocytoviricota</taxon>
        <taxon>Megaviricetes</taxon>
        <taxon>Mamonoviridae</taxon>
        <taxon>Medusavirus</taxon>
        <taxon>Medusavirus sthenus</taxon>
    </lineage>
</organism>
<name>A0A7S7YF08_9VIRU</name>
<dbReference type="KEGG" id="vg:80543790"/>
<reference evidence="1 2" key="1">
    <citation type="submission" date="2020-09" db="EMBL/GenBank/DDBJ databases">
        <authorList>
            <person name="Zhang R."/>
            <person name="Garcia K."/>
            <person name="Ogata H."/>
        </authorList>
    </citation>
    <scope>NUCLEOTIDE SEQUENCE [LARGE SCALE GENOMIC DNA]</scope>
    <source>
        <strain evidence="2">stheno</strain>
    </source>
</reference>
<dbReference type="Proteomes" id="UP001162098">
    <property type="component" value="Segment"/>
</dbReference>
<proteinExistence type="predicted"/>
<accession>A0A7S7YF08</accession>
<protein>
    <submittedName>
        <fullName evidence="1">Uncharacterized protein</fullName>
    </submittedName>
</protein>
<dbReference type="EMBL" id="MW018138">
    <property type="protein sequence ID" value="QPB44594.1"/>
    <property type="molecule type" value="Genomic_DNA"/>
</dbReference>
<evidence type="ECO:0000313" key="2">
    <source>
        <dbReference type="Proteomes" id="UP001162098"/>
    </source>
</evidence>
<evidence type="ECO:0000313" key="1">
    <source>
        <dbReference type="EMBL" id="QPB44594.1"/>
    </source>
</evidence>